<name>A0A087U518_STEMI</name>
<organism evidence="2 3">
    <name type="scientific">Stegodyphus mimosarum</name>
    <name type="common">African social velvet spider</name>
    <dbReference type="NCBI Taxonomy" id="407821"/>
    <lineage>
        <taxon>Eukaryota</taxon>
        <taxon>Metazoa</taxon>
        <taxon>Ecdysozoa</taxon>
        <taxon>Arthropoda</taxon>
        <taxon>Chelicerata</taxon>
        <taxon>Arachnida</taxon>
        <taxon>Araneae</taxon>
        <taxon>Araneomorphae</taxon>
        <taxon>Entelegynae</taxon>
        <taxon>Eresoidea</taxon>
        <taxon>Eresidae</taxon>
        <taxon>Stegodyphus</taxon>
    </lineage>
</organism>
<proteinExistence type="predicted"/>
<gene>
    <name evidence="2" type="ORF">X975_09130</name>
</gene>
<dbReference type="AlphaFoldDB" id="A0A087U518"/>
<feature type="transmembrane region" description="Helical" evidence="1">
    <location>
        <begin position="81"/>
        <end position="102"/>
    </location>
</feature>
<feature type="transmembrane region" description="Helical" evidence="1">
    <location>
        <begin position="49"/>
        <end position="69"/>
    </location>
</feature>
<reference evidence="2 3" key="1">
    <citation type="submission" date="2013-11" db="EMBL/GenBank/DDBJ databases">
        <title>Genome sequencing of Stegodyphus mimosarum.</title>
        <authorList>
            <person name="Bechsgaard J."/>
        </authorList>
    </citation>
    <scope>NUCLEOTIDE SEQUENCE [LARGE SCALE GENOMIC DNA]</scope>
</reference>
<evidence type="ECO:0000313" key="2">
    <source>
        <dbReference type="EMBL" id="KFM72457.1"/>
    </source>
</evidence>
<accession>A0A087U518</accession>
<keyword evidence="1" id="KW-0812">Transmembrane</keyword>
<sequence length="103" mass="12021">MLWKSYYDVIGCMIAVNLTDGKIFVECQLGCTSFIVCCAYVYGRMMPALWRIFFTLIFVNSCFDSKWIFALCSAKMNFPFYIISLFDFKYSLLRLCIFCLALV</sequence>
<feature type="non-terminal residue" evidence="2">
    <location>
        <position position="103"/>
    </location>
</feature>
<protein>
    <submittedName>
        <fullName evidence="2">Uncharacterized protein</fullName>
    </submittedName>
</protein>
<dbReference type="Proteomes" id="UP000054359">
    <property type="component" value="Unassembled WGS sequence"/>
</dbReference>
<keyword evidence="1" id="KW-1133">Transmembrane helix</keyword>
<keyword evidence="3" id="KW-1185">Reference proteome</keyword>
<evidence type="ECO:0000256" key="1">
    <source>
        <dbReference type="SAM" id="Phobius"/>
    </source>
</evidence>
<keyword evidence="1" id="KW-0472">Membrane</keyword>
<evidence type="ECO:0000313" key="3">
    <source>
        <dbReference type="Proteomes" id="UP000054359"/>
    </source>
</evidence>
<dbReference type="EMBL" id="KK118209">
    <property type="protein sequence ID" value="KFM72457.1"/>
    <property type="molecule type" value="Genomic_DNA"/>
</dbReference>